<reference evidence="3 5" key="1">
    <citation type="journal article" date="2017" name="Elife">
        <title>Extensive horizontal gene transfer in cheese-associated bacteria.</title>
        <authorList>
            <person name="Bonham K.S."/>
            <person name="Wolfe B.E."/>
            <person name="Dutton R.J."/>
        </authorList>
    </citation>
    <scope>NUCLEOTIDE SEQUENCE [LARGE SCALE GENOMIC DNA]</scope>
    <source>
        <strain evidence="3 5">JB5</strain>
    </source>
</reference>
<feature type="transmembrane region" description="Helical" evidence="1">
    <location>
        <begin position="86"/>
        <end position="105"/>
    </location>
</feature>
<dbReference type="Proteomes" id="UP000297736">
    <property type="component" value="Unassembled WGS sequence"/>
</dbReference>
<reference evidence="4 7" key="3">
    <citation type="submission" date="2018-10" db="EMBL/GenBank/DDBJ databases">
        <title>Brevibacterium genomes from Austrain hard cheese rinds.</title>
        <authorList>
            <person name="Anast J.M."/>
            <person name="Dzieciol M."/>
            <person name="Schultz D.L."/>
            <person name="Mann E."/>
            <person name="Wagner M."/>
            <person name="Schmitz-Esser S."/>
        </authorList>
    </citation>
    <scope>NUCLEOTIDE SEQUENCE [LARGE SCALE GENOMIC DNA]</scope>
    <source>
        <strain evidence="4 7">L261</strain>
    </source>
</reference>
<keyword evidence="1" id="KW-0812">Transmembrane</keyword>
<dbReference type="EMBL" id="NRGX01000001">
    <property type="protein sequence ID" value="PCC18620.1"/>
    <property type="molecule type" value="Genomic_DNA"/>
</dbReference>
<evidence type="ECO:0000313" key="3">
    <source>
        <dbReference type="EMBL" id="PCC18620.1"/>
    </source>
</evidence>
<reference evidence="2 6" key="4">
    <citation type="submission" date="2019-01" db="EMBL/GenBank/DDBJ databases">
        <title>Comparative genomic analysis of Brevibacterium aurantiacum sheds light on its evolution and its adaptation to smear-ripened cheeses.</title>
        <authorList>
            <person name="Moineau S."/>
        </authorList>
    </citation>
    <scope>NUCLEOTIDE SEQUENCE [LARGE SCALE GENOMIC DNA]</scope>
    <source>
        <strain evidence="2 6">SMQ-1420</strain>
    </source>
</reference>
<evidence type="ECO:0000313" key="4">
    <source>
        <dbReference type="EMBL" id="TGD39394.1"/>
    </source>
</evidence>
<dbReference type="RefSeq" id="WP_096158104.1">
    <property type="nucleotide sequence ID" value="NZ_CP025334.1"/>
</dbReference>
<evidence type="ECO:0000313" key="7">
    <source>
        <dbReference type="Proteomes" id="UP000297736"/>
    </source>
</evidence>
<organism evidence="3 5">
    <name type="scientific">Brevibacterium aurantiacum</name>
    <dbReference type="NCBI Taxonomy" id="273384"/>
    <lineage>
        <taxon>Bacteria</taxon>
        <taxon>Bacillati</taxon>
        <taxon>Actinomycetota</taxon>
        <taxon>Actinomycetes</taxon>
        <taxon>Micrococcales</taxon>
        <taxon>Brevibacteriaceae</taxon>
        <taxon>Brevibacterium</taxon>
    </lineage>
</organism>
<name>A0A2A3X4J0_BREAU</name>
<keyword evidence="1" id="KW-0472">Membrane</keyword>
<dbReference type="EMBL" id="CP025334">
    <property type="protein sequence ID" value="AZT95982.1"/>
    <property type="molecule type" value="Genomic_DNA"/>
</dbReference>
<gene>
    <name evidence="3" type="ORF">CIK79_10145</name>
    <name evidence="2" type="ORF">CXR27_02355</name>
    <name evidence="4" type="ORF">EB834_06505</name>
</gene>
<evidence type="ECO:0000313" key="2">
    <source>
        <dbReference type="EMBL" id="AZT95982.1"/>
    </source>
</evidence>
<dbReference type="EMBL" id="RHFF01000005">
    <property type="protein sequence ID" value="TGD39394.1"/>
    <property type="molecule type" value="Genomic_DNA"/>
</dbReference>
<evidence type="ECO:0000313" key="6">
    <source>
        <dbReference type="Proteomes" id="UP000282731"/>
    </source>
</evidence>
<sequence length="118" mass="12857">MFYAVAATLLIAAVVIAVIGVKSRNGTLKRNWLAGTRLPATMKDDHAWATAQRTGWYWYIVNSVILCINGIGLIVLVTQNAANETLAFWILSWAAALLVVAAVQSTRSNNAARRLESK</sequence>
<dbReference type="AlphaFoldDB" id="A0A2A3X4J0"/>
<evidence type="ECO:0000313" key="5">
    <source>
        <dbReference type="Proteomes" id="UP000218377"/>
    </source>
</evidence>
<accession>A0A2A3X4J0</accession>
<dbReference type="InterPro" id="IPR025962">
    <property type="entry name" value="SdpI/YhfL"/>
</dbReference>
<protein>
    <submittedName>
        <fullName evidence="4">SdpI family protein</fullName>
    </submittedName>
</protein>
<keyword evidence="1" id="KW-1133">Transmembrane helix</keyword>
<proteinExistence type="predicted"/>
<reference evidence="2 6" key="2">
    <citation type="submission" date="2017-12" db="EMBL/GenBank/DDBJ databases">
        <authorList>
            <person name="Levesque S."/>
        </authorList>
    </citation>
    <scope>NUCLEOTIDE SEQUENCE [LARGE SCALE GENOMIC DNA]</scope>
    <source>
        <strain evidence="2 6">SMQ-1420</strain>
    </source>
</reference>
<dbReference type="Pfam" id="PF13630">
    <property type="entry name" value="SdpI"/>
    <property type="match status" value="1"/>
</dbReference>
<dbReference type="Proteomes" id="UP000218377">
    <property type="component" value="Unassembled WGS sequence"/>
</dbReference>
<feature type="transmembrane region" description="Helical" evidence="1">
    <location>
        <begin position="56"/>
        <end position="77"/>
    </location>
</feature>
<dbReference type="Proteomes" id="UP000282731">
    <property type="component" value="Chromosome"/>
</dbReference>
<evidence type="ECO:0000256" key="1">
    <source>
        <dbReference type="SAM" id="Phobius"/>
    </source>
</evidence>